<dbReference type="InterPro" id="IPR018305">
    <property type="entry name" value="Ribosomal_m50"/>
</dbReference>
<comment type="caution">
    <text evidence="8">The sequence shown here is derived from an EMBL/GenBank/DDBJ whole genome shotgun (WGS) entry which is preliminary data.</text>
</comment>
<feature type="coiled-coil region" evidence="7">
    <location>
        <begin position="235"/>
        <end position="280"/>
    </location>
</feature>
<protein>
    <recommendedName>
        <fullName evidence="6">Large ribosomal subunit protein mL50</fullName>
    </recommendedName>
</protein>
<reference evidence="8" key="1">
    <citation type="journal article" date="2023" name="Mol. Phylogenet. Evol.">
        <title>Genome-scale phylogeny and comparative genomics of the fungal order Sordariales.</title>
        <authorList>
            <person name="Hensen N."/>
            <person name="Bonometti L."/>
            <person name="Westerberg I."/>
            <person name="Brannstrom I.O."/>
            <person name="Guillou S."/>
            <person name="Cros-Aarteil S."/>
            <person name="Calhoun S."/>
            <person name="Haridas S."/>
            <person name="Kuo A."/>
            <person name="Mondo S."/>
            <person name="Pangilinan J."/>
            <person name="Riley R."/>
            <person name="LaButti K."/>
            <person name="Andreopoulos B."/>
            <person name="Lipzen A."/>
            <person name="Chen C."/>
            <person name="Yan M."/>
            <person name="Daum C."/>
            <person name="Ng V."/>
            <person name="Clum A."/>
            <person name="Steindorff A."/>
            <person name="Ohm R.A."/>
            <person name="Martin F."/>
            <person name="Silar P."/>
            <person name="Natvig D.O."/>
            <person name="Lalanne C."/>
            <person name="Gautier V."/>
            <person name="Ament-Velasquez S.L."/>
            <person name="Kruys A."/>
            <person name="Hutchinson M.I."/>
            <person name="Powell A.J."/>
            <person name="Barry K."/>
            <person name="Miller A.N."/>
            <person name="Grigoriev I.V."/>
            <person name="Debuchy R."/>
            <person name="Gladieux P."/>
            <person name="Hiltunen Thoren M."/>
            <person name="Johannesson H."/>
        </authorList>
    </citation>
    <scope>NUCLEOTIDE SEQUENCE</scope>
    <source>
        <strain evidence="8">CBS 892.96</strain>
    </source>
</reference>
<evidence type="ECO:0000256" key="5">
    <source>
        <dbReference type="ARBA" id="ARBA00023274"/>
    </source>
</evidence>
<gene>
    <name evidence="8" type="ORF">QBC36DRAFT_387486</name>
</gene>
<dbReference type="GO" id="GO:0005739">
    <property type="term" value="C:mitochondrion"/>
    <property type="evidence" value="ECO:0007669"/>
    <property type="project" value="UniProtKB-SubCell"/>
</dbReference>
<keyword evidence="9" id="KW-1185">Reference proteome</keyword>
<accession>A0AAN7A6Z0</accession>
<dbReference type="Proteomes" id="UP001302321">
    <property type="component" value="Unassembled WGS sequence"/>
</dbReference>
<keyword evidence="3" id="KW-0689">Ribosomal protein</keyword>
<evidence type="ECO:0000256" key="2">
    <source>
        <dbReference type="ARBA" id="ARBA00008860"/>
    </source>
</evidence>
<name>A0AAN7A6Z0_9PEZI</name>
<dbReference type="Pfam" id="PF10501">
    <property type="entry name" value="Ribosomal_L50"/>
    <property type="match status" value="1"/>
</dbReference>
<evidence type="ECO:0000256" key="1">
    <source>
        <dbReference type="ARBA" id="ARBA00004173"/>
    </source>
</evidence>
<dbReference type="AlphaFoldDB" id="A0AAN7A6Z0"/>
<comment type="similarity">
    <text evidence="2">Belongs to the mitochondrion-specific ribosomal protein mL50 family.</text>
</comment>
<dbReference type="EMBL" id="MU866198">
    <property type="protein sequence ID" value="KAK4176408.1"/>
    <property type="molecule type" value="Genomic_DNA"/>
</dbReference>
<keyword evidence="7" id="KW-0175">Coiled coil</keyword>
<comment type="subcellular location">
    <subcellularLocation>
        <location evidence="1">Mitochondrion</location>
    </subcellularLocation>
</comment>
<reference evidence="8" key="2">
    <citation type="submission" date="2023-05" db="EMBL/GenBank/DDBJ databases">
        <authorList>
            <consortium name="Lawrence Berkeley National Laboratory"/>
            <person name="Steindorff A."/>
            <person name="Hensen N."/>
            <person name="Bonometti L."/>
            <person name="Westerberg I."/>
            <person name="Brannstrom I.O."/>
            <person name="Guillou S."/>
            <person name="Cros-Aarteil S."/>
            <person name="Calhoun S."/>
            <person name="Haridas S."/>
            <person name="Kuo A."/>
            <person name="Mondo S."/>
            <person name="Pangilinan J."/>
            <person name="Riley R."/>
            <person name="Labutti K."/>
            <person name="Andreopoulos B."/>
            <person name="Lipzen A."/>
            <person name="Chen C."/>
            <person name="Yanf M."/>
            <person name="Daum C."/>
            <person name="Ng V."/>
            <person name="Clum A."/>
            <person name="Ohm R."/>
            <person name="Martin F."/>
            <person name="Silar P."/>
            <person name="Natvig D."/>
            <person name="Lalanne C."/>
            <person name="Gautier V."/>
            <person name="Ament-Velasquez S.L."/>
            <person name="Kruys A."/>
            <person name="Hutchinson M.I."/>
            <person name="Powell A.J."/>
            <person name="Barry K."/>
            <person name="Miller A.N."/>
            <person name="Grigoriev I.V."/>
            <person name="Debuchy R."/>
            <person name="Gladieux P."/>
            <person name="Thoren M.H."/>
            <person name="Johannesson H."/>
        </authorList>
    </citation>
    <scope>NUCLEOTIDE SEQUENCE</scope>
    <source>
        <strain evidence="8">CBS 892.96</strain>
    </source>
</reference>
<keyword evidence="5" id="KW-0687">Ribonucleoprotein</keyword>
<keyword evidence="4" id="KW-0496">Mitochondrion</keyword>
<evidence type="ECO:0000256" key="4">
    <source>
        <dbReference type="ARBA" id="ARBA00023128"/>
    </source>
</evidence>
<evidence type="ECO:0000256" key="7">
    <source>
        <dbReference type="SAM" id="Coils"/>
    </source>
</evidence>
<dbReference type="GO" id="GO:1990904">
    <property type="term" value="C:ribonucleoprotein complex"/>
    <property type="evidence" value="ECO:0007669"/>
    <property type="project" value="UniProtKB-KW"/>
</dbReference>
<evidence type="ECO:0000256" key="6">
    <source>
        <dbReference type="ARBA" id="ARBA00035183"/>
    </source>
</evidence>
<evidence type="ECO:0000313" key="8">
    <source>
        <dbReference type="EMBL" id="KAK4176408.1"/>
    </source>
</evidence>
<evidence type="ECO:0000313" key="9">
    <source>
        <dbReference type="Proteomes" id="UP001302321"/>
    </source>
</evidence>
<evidence type="ECO:0000256" key="3">
    <source>
        <dbReference type="ARBA" id="ARBA00022980"/>
    </source>
</evidence>
<proteinExistence type="inferred from homology"/>
<sequence length="431" mass="46959">MRHLPRLRGAVSASLCCSSPTSIRTTAVAAVATASSSTTTQSFQRRALSTSVVSSGAVEIQTPPQGLKPPSKEWKVAVRPDQITDPAYVPAQDGLELEEVGGLDGWWENPANYGAGKEWVGFGPTEKVTDPAVLEVAVYRALVEALIARREMTRSDLTVARDILLSSGWGPATLTITAAKTKLIAGQHGNLLFNGTQEHEAMMAALEKHTFPAKENGDQDTILAAESEENLEPEVKEEVETVAAAEQEAEVTEEVETTVAQDQEVEVKEEAEEAVAAEQEAEVKGEDYLTDGVISAEKAQAMLKELGHEWKRATIRDTIFKFFVAKRIQKLTGHVIPDGKLVALATAGSLIKEIIKPPKAKKLAEEIENKEIFQSLPNVRVFPRRVTPIDKEKMVGRWKVIREELEGRGLPVIGTANIDNAIEKKWVTGAE</sequence>
<organism evidence="8 9">
    <name type="scientific">Triangularia setosa</name>
    <dbReference type="NCBI Taxonomy" id="2587417"/>
    <lineage>
        <taxon>Eukaryota</taxon>
        <taxon>Fungi</taxon>
        <taxon>Dikarya</taxon>
        <taxon>Ascomycota</taxon>
        <taxon>Pezizomycotina</taxon>
        <taxon>Sordariomycetes</taxon>
        <taxon>Sordariomycetidae</taxon>
        <taxon>Sordariales</taxon>
        <taxon>Podosporaceae</taxon>
        <taxon>Triangularia</taxon>
    </lineage>
</organism>
<dbReference type="GO" id="GO:0005840">
    <property type="term" value="C:ribosome"/>
    <property type="evidence" value="ECO:0007669"/>
    <property type="project" value="UniProtKB-KW"/>
</dbReference>